<dbReference type="AlphaFoldDB" id="A0A926INC1"/>
<dbReference type="CDD" id="cd06426">
    <property type="entry name" value="NTP_transferase_like_2"/>
    <property type="match status" value="1"/>
</dbReference>
<evidence type="ECO:0000313" key="3">
    <source>
        <dbReference type="EMBL" id="MBC8592094.1"/>
    </source>
</evidence>
<dbReference type="InterPro" id="IPR050486">
    <property type="entry name" value="Mannose-1P_guanyltransferase"/>
</dbReference>
<name>A0A926INC1_9BACT</name>
<evidence type="ECO:0000313" key="4">
    <source>
        <dbReference type="Proteomes" id="UP000651085"/>
    </source>
</evidence>
<keyword evidence="1" id="KW-0129">CBS domain</keyword>
<evidence type="ECO:0000259" key="2">
    <source>
        <dbReference type="PROSITE" id="PS51371"/>
    </source>
</evidence>
<dbReference type="InterPro" id="IPR029044">
    <property type="entry name" value="Nucleotide-diphossugar_trans"/>
</dbReference>
<gene>
    <name evidence="3" type="ORF">H8744_02315</name>
</gene>
<dbReference type="RefSeq" id="WP_262433310.1">
    <property type="nucleotide sequence ID" value="NZ_JACRTF010000001.1"/>
</dbReference>
<dbReference type="PROSITE" id="PS51371">
    <property type="entry name" value="CBS"/>
    <property type="match status" value="1"/>
</dbReference>
<dbReference type="Pfam" id="PF00483">
    <property type="entry name" value="NTP_transferase"/>
    <property type="match status" value="1"/>
</dbReference>
<evidence type="ECO:0000256" key="1">
    <source>
        <dbReference type="PROSITE-ProRule" id="PRU00703"/>
    </source>
</evidence>
<dbReference type="Proteomes" id="UP000651085">
    <property type="component" value="Unassembled WGS sequence"/>
</dbReference>
<dbReference type="SUPFAM" id="SSF54631">
    <property type="entry name" value="CBS-domain pair"/>
    <property type="match status" value="1"/>
</dbReference>
<dbReference type="InterPro" id="IPR046342">
    <property type="entry name" value="CBS_dom_sf"/>
</dbReference>
<dbReference type="SUPFAM" id="SSF53448">
    <property type="entry name" value="Nucleotide-diphospho-sugar transferases"/>
    <property type="match status" value="1"/>
</dbReference>
<dbReference type="Gene3D" id="3.90.550.10">
    <property type="entry name" value="Spore Coat Polysaccharide Biosynthesis Protein SpsA, Chain A"/>
    <property type="match status" value="1"/>
</dbReference>
<feature type="domain" description="CBS" evidence="2">
    <location>
        <begin position="2"/>
        <end position="59"/>
    </location>
</feature>
<dbReference type="Gene3D" id="3.10.580.10">
    <property type="entry name" value="CBS-domain"/>
    <property type="match status" value="1"/>
</dbReference>
<keyword evidence="4" id="KW-1185">Reference proteome</keyword>
<accession>A0A926INC1</accession>
<dbReference type="EMBL" id="JACRTF010000001">
    <property type="protein sequence ID" value="MBC8592094.1"/>
    <property type="molecule type" value="Genomic_DNA"/>
</dbReference>
<reference evidence="3" key="1">
    <citation type="submission" date="2020-08" db="EMBL/GenBank/DDBJ databases">
        <title>Genome public.</title>
        <authorList>
            <person name="Liu C."/>
            <person name="Sun Q."/>
        </authorList>
    </citation>
    <scope>NUCLEOTIDE SEQUENCE</scope>
    <source>
        <strain evidence="3">N12</strain>
    </source>
</reference>
<dbReference type="InterPro" id="IPR000644">
    <property type="entry name" value="CBS_dom"/>
</dbReference>
<comment type="caution">
    <text evidence="3">The sequence shown here is derived from an EMBL/GenBank/DDBJ whole genome shotgun (WGS) entry which is preliminary data.</text>
</comment>
<dbReference type="PANTHER" id="PTHR22572">
    <property type="entry name" value="SUGAR-1-PHOSPHATE GUANYL TRANSFERASE"/>
    <property type="match status" value="1"/>
</dbReference>
<dbReference type="InterPro" id="IPR005835">
    <property type="entry name" value="NTP_transferase_dom"/>
</dbReference>
<organism evidence="3 4">
    <name type="scientific">Jilunia laotingensis</name>
    <dbReference type="NCBI Taxonomy" id="2763675"/>
    <lineage>
        <taxon>Bacteria</taxon>
        <taxon>Pseudomonadati</taxon>
        <taxon>Bacteroidota</taxon>
        <taxon>Bacteroidia</taxon>
        <taxon>Bacteroidales</taxon>
        <taxon>Bacteroidaceae</taxon>
        <taxon>Jilunia</taxon>
    </lineage>
</organism>
<protein>
    <submittedName>
        <fullName evidence="3">Nucleotidyltransferase family protein</fullName>
    </submittedName>
</protein>
<sequence length="354" mass="40897">MLNKKIASIKIEADKTILQTMKQMDERNVRLFYAFEGEQFVGLISIGDIQRAIIRNIPLDTPIACILDKEKVYAQLGQPINLIKKKMQSMRAESMPVLDDNGKLVDVYFWKDFFAVKNVPEREKIDLPVVIMAGGKGTRLKPLTNIIPKPLIPVGDRTILEEIMDQFEIIGCKKFYMSVNYKYDMIEYYLRQLDKNYDIEFFMEDKPLGTIGSVSLLKDKISTPFFVSNCDIRIDQDFRDVYNYHKENHNDITIVTAIKSYNIPYGVIETGQNGIMKEITEKPEISYMINTGVYLLNADLIREIPQGEFFHITHLIEKVNIRGGRVGCFPVSDGQWKDMGEWPEYLKMINVFNG</sequence>
<proteinExistence type="predicted"/>